<comment type="caution">
    <text evidence="2">The sequence shown here is derived from an EMBL/GenBank/DDBJ whole genome shotgun (WGS) entry which is preliminary data.</text>
</comment>
<protein>
    <submittedName>
        <fullName evidence="2">Dihydrofolate reductase</fullName>
    </submittedName>
</protein>
<dbReference type="RefSeq" id="WP_168962905.1">
    <property type="nucleotide sequence ID" value="NZ_CALXNT010000019.1"/>
</dbReference>
<reference evidence="2 3" key="1">
    <citation type="submission" date="2020-04" db="EMBL/GenBank/DDBJ databases">
        <authorList>
            <person name="Hitch T.C.A."/>
            <person name="Wylensek D."/>
            <person name="Clavel T."/>
        </authorList>
    </citation>
    <scope>NUCLEOTIDE SEQUENCE [LARGE SCALE GENOMIC DNA]</scope>
    <source>
        <strain evidence="2 3">COR2-253-APC-1A</strain>
    </source>
</reference>
<dbReference type="GO" id="GO:0009231">
    <property type="term" value="P:riboflavin biosynthetic process"/>
    <property type="evidence" value="ECO:0007669"/>
    <property type="project" value="InterPro"/>
</dbReference>
<dbReference type="Pfam" id="PF01872">
    <property type="entry name" value="RibD_C"/>
    <property type="match status" value="1"/>
</dbReference>
<dbReference type="EMBL" id="JABAEW010000025">
    <property type="protein sequence ID" value="NMD87487.1"/>
    <property type="molecule type" value="Genomic_DNA"/>
</dbReference>
<dbReference type="AlphaFoldDB" id="A0A848AZN0"/>
<dbReference type="InterPro" id="IPR002734">
    <property type="entry name" value="RibDG_C"/>
</dbReference>
<dbReference type="Proteomes" id="UP000576225">
    <property type="component" value="Unassembled WGS sequence"/>
</dbReference>
<dbReference type="PANTHER" id="PTHR38011:SF11">
    <property type="entry name" value="2,5-DIAMINO-6-RIBOSYLAMINO-4(3H)-PYRIMIDINONE 5'-PHOSPHATE REDUCTASE"/>
    <property type="match status" value="1"/>
</dbReference>
<organism evidence="2 3">
    <name type="scientific">Victivallis vadensis</name>
    <dbReference type="NCBI Taxonomy" id="172901"/>
    <lineage>
        <taxon>Bacteria</taxon>
        <taxon>Pseudomonadati</taxon>
        <taxon>Lentisphaerota</taxon>
        <taxon>Lentisphaeria</taxon>
        <taxon>Victivallales</taxon>
        <taxon>Victivallaceae</taxon>
        <taxon>Victivallis</taxon>
    </lineage>
</organism>
<dbReference type="SUPFAM" id="SSF53597">
    <property type="entry name" value="Dihydrofolate reductase-like"/>
    <property type="match status" value="1"/>
</dbReference>
<evidence type="ECO:0000313" key="3">
    <source>
        <dbReference type="Proteomes" id="UP000576225"/>
    </source>
</evidence>
<dbReference type="InterPro" id="IPR024072">
    <property type="entry name" value="DHFR-like_dom_sf"/>
</dbReference>
<dbReference type="Gene3D" id="3.40.430.10">
    <property type="entry name" value="Dihydrofolate Reductase, subunit A"/>
    <property type="match status" value="1"/>
</dbReference>
<gene>
    <name evidence="2" type="ORF">HF882_12920</name>
</gene>
<evidence type="ECO:0000313" key="2">
    <source>
        <dbReference type="EMBL" id="NMD87487.1"/>
    </source>
</evidence>
<name>A0A848AZN0_9BACT</name>
<evidence type="ECO:0000259" key="1">
    <source>
        <dbReference type="Pfam" id="PF01872"/>
    </source>
</evidence>
<sequence length="176" mass="20245">MRKVSLFIAMSLDGYIADSKGGVDWLNGQGRDDENIDSYSEFTKTIDTILMGWNTYHQIVTELSPEEWVYKDFTTYVITHNELTSSDKIRFVNTNPGYLLKKLKEENGKDVWICGGANLVQQLVNEDLINYYHITVIPILLGSGIRLFENGKHKIKLRLIKTLSYNGMADLIYTRR</sequence>
<dbReference type="GO" id="GO:0008703">
    <property type="term" value="F:5-amino-6-(5-phosphoribosylamino)uracil reductase activity"/>
    <property type="evidence" value="ECO:0007669"/>
    <property type="project" value="InterPro"/>
</dbReference>
<proteinExistence type="predicted"/>
<feature type="domain" description="Bacterial bifunctional deaminase-reductase C-terminal" evidence="1">
    <location>
        <begin position="2"/>
        <end position="164"/>
    </location>
</feature>
<dbReference type="PANTHER" id="PTHR38011">
    <property type="entry name" value="DIHYDROFOLATE REDUCTASE FAMILY PROTEIN (AFU_ORTHOLOGUE AFUA_8G06820)"/>
    <property type="match status" value="1"/>
</dbReference>
<dbReference type="InterPro" id="IPR050765">
    <property type="entry name" value="Riboflavin_Biosynth_HTPR"/>
</dbReference>
<accession>A0A848AZN0</accession>